<proteinExistence type="predicted"/>
<protein>
    <submittedName>
        <fullName evidence="1">Uncharacterized protein</fullName>
    </submittedName>
</protein>
<evidence type="ECO:0000313" key="2">
    <source>
        <dbReference type="Proteomes" id="UP000007798"/>
    </source>
</evidence>
<keyword evidence="2" id="KW-1185">Reference proteome</keyword>
<dbReference type="EMBL" id="CH963894">
    <property type="protein sequence ID" value="KRF98595.1"/>
    <property type="molecule type" value="Genomic_DNA"/>
</dbReference>
<dbReference type="AlphaFoldDB" id="A0A0Q9WQV3"/>
<organism evidence="1 2">
    <name type="scientific">Drosophila willistoni</name>
    <name type="common">Fruit fly</name>
    <dbReference type="NCBI Taxonomy" id="7260"/>
    <lineage>
        <taxon>Eukaryota</taxon>
        <taxon>Metazoa</taxon>
        <taxon>Ecdysozoa</taxon>
        <taxon>Arthropoda</taxon>
        <taxon>Hexapoda</taxon>
        <taxon>Insecta</taxon>
        <taxon>Pterygota</taxon>
        <taxon>Neoptera</taxon>
        <taxon>Endopterygota</taxon>
        <taxon>Diptera</taxon>
        <taxon>Brachycera</taxon>
        <taxon>Muscomorpha</taxon>
        <taxon>Ephydroidea</taxon>
        <taxon>Drosophilidae</taxon>
        <taxon>Drosophila</taxon>
        <taxon>Sophophora</taxon>
    </lineage>
</organism>
<sequence length="254" mass="29756">MSSPVLLKPQSDEHFPKCRCVELLKIGDGAGHRINEEIASRRRHRVQIMLVGSNPYGDVYQEAASDAFFRDSWSYYASDCKTRLRNIREGIWQNIDHVIPFHKRKASSAASTFFQEPRLNPLLCPAPDNNFNVDRVYKEFLKCFHPERSLALDRKKKVKPEPKIKPKPKPTINQYSNEAAKMHCKYTPSYQKPRFASCHIFKYVTDRQLLEWEREANETKEVIKQTKDPYVMRELTKRLNPQFEEPARAKSKAE</sequence>
<accession>A0A0Q9WQV3</accession>
<dbReference type="InParanoid" id="A0A0Q9WQV3"/>
<evidence type="ECO:0000313" key="1">
    <source>
        <dbReference type="EMBL" id="KRF98595.1"/>
    </source>
</evidence>
<name>A0A0Q9WQV3_DROWI</name>
<dbReference type="Proteomes" id="UP000007798">
    <property type="component" value="Unassembled WGS sequence"/>
</dbReference>
<gene>
    <name evidence="1" type="primary">Dwil\GK27256</name>
    <name evidence="1" type="ORF">Dwil_GK27256</name>
</gene>
<reference evidence="1 2" key="1">
    <citation type="journal article" date="2007" name="Nature">
        <title>Evolution of genes and genomes on the Drosophila phylogeny.</title>
        <authorList>
            <consortium name="Drosophila 12 Genomes Consortium"/>
            <person name="Clark A.G."/>
            <person name="Eisen M.B."/>
            <person name="Smith D.R."/>
            <person name="Bergman C.M."/>
            <person name="Oliver B."/>
            <person name="Markow T.A."/>
            <person name="Kaufman T.C."/>
            <person name="Kellis M."/>
            <person name="Gelbart W."/>
            <person name="Iyer V.N."/>
            <person name="Pollard D.A."/>
            <person name="Sackton T.B."/>
            <person name="Larracuente A.M."/>
            <person name="Singh N.D."/>
            <person name="Abad J.P."/>
            <person name="Abt D.N."/>
            <person name="Adryan B."/>
            <person name="Aguade M."/>
            <person name="Akashi H."/>
            <person name="Anderson W.W."/>
            <person name="Aquadro C.F."/>
            <person name="Ardell D.H."/>
            <person name="Arguello R."/>
            <person name="Artieri C.G."/>
            <person name="Barbash D.A."/>
            <person name="Barker D."/>
            <person name="Barsanti P."/>
            <person name="Batterham P."/>
            <person name="Batzoglou S."/>
            <person name="Begun D."/>
            <person name="Bhutkar A."/>
            <person name="Blanco E."/>
            <person name="Bosak S.A."/>
            <person name="Bradley R.K."/>
            <person name="Brand A.D."/>
            <person name="Brent M.R."/>
            <person name="Brooks A.N."/>
            <person name="Brown R.H."/>
            <person name="Butlin R.K."/>
            <person name="Caggese C."/>
            <person name="Calvi B.R."/>
            <person name="Bernardo de Carvalho A."/>
            <person name="Caspi A."/>
            <person name="Castrezana S."/>
            <person name="Celniker S.E."/>
            <person name="Chang J.L."/>
            <person name="Chapple C."/>
            <person name="Chatterji S."/>
            <person name="Chinwalla A."/>
            <person name="Civetta A."/>
            <person name="Clifton S.W."/>
            <person name="Comeron J.M."/>
            <person name="Costello J.C."/>
            <person name="Coyne J.A."/>
            <person name="Daub J."/>
            <person name="David R.G."/>
            <person name="Delcher A.L."/>
            <person name="Delehaunty K."/>
            <person name="Do C.B."/>
            <person name="Ebling H."/>
            <person name="Edwards K."/>
            <person name="Eickbush T."/>
            <person name="Evans J.D."/>
            <person name="Filipski A."/>
            <person name="Findeiss S."/>
            <person name="Freyhult E."/>
            <person name="Fulton L."/>
            <person name="Fulton R."/>
            <person name="Garcia A.C."/>
            <person name="Gardiner A."/>
            <person name="Garfield D.A."/>
            <person name="Garvin B.E."/>
            <person name="Gibson G."/>
            <person name="Gilbert D."/>
            <person name="Gnerre S."/>
            <person name="Godfrey J."/>
            <person name="Good R."/>
            <person name="Gotea V."/>
            <person name="Gravely B."/>
            <person name="Greenberg A.J."/>
            <person name="Griffiths-Jones S."/>
            <person name="Gross S."/>
            <person name="Guigo R."/>
            <person name="Gustafson E.A."/>
            <person name="Haerty W."/>
            <person name="Hahn M.W."/>
            <person name="Halligan D.L."/>
            <person name="Halpern A.L."/>
            <person name="Halter G.M."/>
            <person name="Han M.V."/>
            <person name="Heger A."/>
            <person name="Hillier L."/>
            <person name="Hinrichs A.S."/>
            <person name="Holmes I."/>
            <person name="Hoskins R.A."/>
            <person name="Hubisz M.J."/>
            <person name="Hultmark D."/>
            <person name="Huntley M.A."/>
            <person name="Jaffe D.B."/>
            <person name="Jagadeeshan S."/>
            <person name="Jeck W.R."/>
            <person name="Johnson J."/>
            <person name="Jones C.D."/>
            <person name="Jordan W.C."/>
            <person name="Karpen G.H."/>
            <person name="Kataoka E."/>
            <person name="Keightley P.D."/>
            <person name="Kheradpour P."/>
            <person name="Kirkness E.F."/>
            <person name="Koerich L.B."/>
            <person name="Kristiansen K."/>
            <person name="Kudrna D."/>
            <person name="Kulathinal R.J."/>
            <person name="Kumar S."/>
            <person name="Kwok R."/>
            <person name="Lander E."/>
            <person name="Langley C.H."/>
            <person name="Lapoint R."/>
            <person name="Lazzaro B.P."/>
            <person name="Lee S.J."/>
            <person name="Levesque L."/>
            <person name="Li R."/>
            <person name="Lin C.F."/>
            <person name="Lin M.F."/>
            <person name="Lindblad-Toh K."/>
            <person name="Llopart A."/>
            <person name="Long M."/>
            <person name="Low L."/>
            <person name="Lozovsky E."/>
            <person name="Lu J."/>
            <person name="Luo M."/>
            <person name="Machado C.A."/>
            <person name="Makalowski W."/>
            <person name="Marzo M."/>
            <person name="Matsuda M."/>
            <person name="Matzkin L."/>
            <person name="McAllister B."/>
            <person name="McBride C.S."/>
            <person name="McKernan B."/>
            <person name="McKernan K."/>
            <person name="Mendez-Lago M."/>
            <person name="Minx P."/>
            <person name="Mollenhauer M.U."/>
            <person name="Montooth K."/>
            <person name="Mount S.M."/>
            <person name="Mu X."/>
            <person name="Myers E."/>
            <person name="Negre B."/>
            <person name="Newfeld S."/>
            <person name="Nielsen R."/>
            <person name="Noor M.A."/>
            <person name="O'Grady P."/>
            <person name="Pachter L."/>
            <person name="Papaceit M."/>
            <person name="Parisi M.J."/>
            <person name="Parisi M."/>
            <person name="Parts L."/>
            <person name="Pedersen J.S."/>
            <person name="Pesole G."/>
            <person name="Phillippy A.M."/>
            <person name="Ponting C.P."/>
            <person name="Pop M."/>
            <person name="Porcelli D."/>
            <person name="Powell J.R."/>
            <person name="Prohaska S."/>
            <person name="Pruitt K."/>
            <person name="Puig M."/>
            <person name="Quesneville H."/>
            <person name="Ram K.R."/>
            <person name="Rand D."/>
            <person name="Rasmussen M.D."/>
            <person name="Reed L.K."/>
            <person name="Reenan R."/>
            <person name="Reily A."/>
            <person name="Remington K.A."/>
            <person name="Rieger T.T."/>
            <person name="Ritchie M.G."/>
            <person name="Robin C."/>
            <person name="Rogers Y.H."/>
            <person name="Rohde C."/>
            <person name="Rozas J."/>
            <person name="Rubenfield M.J."/>
            <person name="Ruiz A."/>
            <person name="Russo S."/>
            <person name="Salzberg S.L."/>
            <person name="Sanchez-Gracia A."/>
            <person name="Saranga D.J."/>
            <person name="Sato H."/>
            <person name="Schaeffer S.W."/>
            <person name="Schatz M.C."/>
            <person name="Schlenke T."/>
            <person name="Schwartz R."/>
            <person name="Segarra C."/>
            <person name="Singh R.S."/>
            <person name="Sirot L."/>
            <person name="Sirota M."/>
            <person name="Sisneros N.B."/>
            <person name="Smith C.D."/>
            <person name="Smith T.F."/>
            <person name="Spieth J."/>
            <person name="Stage D.E."/>
            <person name="Stark A."/>
            <person name="Stephan W."/>
            <person name="Strausberg R.L."/>
            <person name="Strempel S."/>
            <person name="Sturgill D."/>
            <person name="Sutton G."/>
            <person name="Sutton G.G."/>
            <person name="Tao W."/>
            <person name="Teichmann S."/>
            <person name="Tobari Y.N."/>
            <person name="Tomimura Y."/>
            <person name="Tsolas J.M."/>
            <person name="Valente V.L."/>
            <person name="Venter E."/>
            <person name="Venter J.C."/>
            <person name="Vicario S."/>
            <person name="Vieira F.G."/>
            <person name="Vilella A.J."/>
            <person name="Villasante A."/>
            <person name="Walenz B."/>
            <person name="Wang J."/>
            <person name="Wasserman M."/>
            <person name="Watts T."/>
            <person name="Wilson D."/>
            <person name="Wilson R.K."/>
            <person name="Wing R.A."/>
            <person name="Wolfner M.F."/>
            <person name="Wong A."/>
            <person name="Wong G.K."/>
            <person name="Wu C.I."/>
            <person name="Wu G."/>
            <person name="Yamamoto D."/>
            <person name="Yang H.P."/>
            <person name="Yang S.P."/>
            <person name="Yorke J.A."/>
            <person name="Yoshida K."/>
            <person name="Zdobnov E."/>
            <person name="Zhang P."/>
            <person name="Zhang Y."/>
            <person name="Zimin A.V."/>
            <person name="Baldwin J."/>
            <person name="Abdouelleil A."/>
            <person name="Abdulkadir J."/>
            <person name="Abebe A."/>
            <person name="Abera B."/>
            <person name="Abreu J."/>
            <person name="Acer S.C."/>
            <person name="Aftuck L."/>
            <person name="Alexander A."/>
            <person name="An P."/>
            <person name="Anderson E."/>
            <person name="Anderson S."/>
            <person name="Arachi H."/>
            <person name="Azer M."/>
            <person name="Bachantsang P."/>
            <person name="Barry A."/>
            <person name="Bayul T."/>
            <person name="Berlin A."/>
            <person name="Bessette D."/>
            <person name="Bloom T."/>
            <person name="Blye J."/>
            <person name="Boguslavskiy L."/>
            <person name="Bonnet C."/>
            <person name="Boukhgalter B."/>
            <person name="Bourzgui I."/>
            <person name="Brown A."/>
            <person name="Cahill P."/>
            <person name="Channer S."/>
            <person name="Cheshatsang Y."/>
            <person name="Chuda L."/>
            <person name="Citroen M."/>
            <person name="Collymore A."/>
            <person name="Cooke P."/>
            <person name="Costello M."/>
            <person name="D'Aco K."/>
            <person name="Daza R."/>
            <person name="De Haan G."/>
            <person name="DeGray S."/>
            <person name="DeMaso C."/>
            <person name="Dhargay N."/>
            <person name="Dooley K."/>
            <person name="Dooley E."/>
            <person name="Doricent M."/>
            <person name="Dorje P."/>
            <person name="Dorjee K."/>
            <person name="Dupes A."/>
            <person name="Elong R."/>
            <person name="Falk J."/>
            <person name="Farina A."/>
            <person name="Faro S."/>
            <person name="Ferguson D."/>
            <person name="Fisher S."/>
            <person name="Foley C.D."/>
            <person name="Franke A."/>
            <person name="Friedrich D."/>
            <person name="Gadbois L."/>
            <person name="Gearin G."/>
            <person name="Gearin C.R."/>
            <person name="Giannoukos G."/>
            <person name="Goode T."/>
            <person name="Graham J."/>
            <person name="Grandbois E."/>
            <person name="Grewal S."/>
            <person name="Gyaltsen K."/>
            <person name="Hafez N."/>
            <person name="Hagos B."/>
            <person name="Hall J."/>
            <person name="Henson C."/>
            <person name="Hollinger A."/>
            <person name="Honan T."/>
            <person name="Huard M.D."/>
            <person name="Hughes L."/>
            <person name="Hurhula B."/>
            <person name="Husby M.E."/>
            <person name="Kamat A."/>
            <person name="Kanga B."/>
            <person name="Kashin S."/>
            <person name="Khazanovich D."/>
            <person name="Kisner P."/>
            <person name="Lance K."/>
            <person name="Lara M."/>
            <person name="Lee W."/>
            <person name="Lennon N."/>
            <person name="Letendre F."/>
            <person name="LeVine R."/>
            <person name="Lipovsky A."/>
            <person name="Liu X."/>
            <person name="Liu J."/>
            <person name="Liu S."/>
            <person name="Lokyitsang T."/>
            <person name="Lokyitsang Y."/>
            <person name="Lubonja R."/>
            <person name="Lui A."/>
            <person name="MacDonald P."/>
            <person name="Magnisalis V."/>
            <person name="Maru K."/>
            <person name="Matthews C."/>
            <person name="McCusker W."/>
            <person name="McDonough S."/>
            <person name="Mehta T."/>
            <person name="Meldrim J."/>
            <person name="Meneus L."/>
            <person name="Mihai O."/>
            <person name="Mihalev A."/>
            <person name="Mihova T."/>
            <person name="Mittelman R."/>
            <person name="Mlenga V."/>
            <person name="Montmayeur A."/>
            <person name="Mulrain L."/>
            <person name="Navidi A."/>
            <person name="Naylor J."/>
            <person name="Negash T."/>
            <person name="Nguyen T."/>
            <person name="Nguyen N."/>
            <person name="Nicol R."/>
            <person name="Norbu C."/>
            <person name="Norbu N."/>
            <person name="Novod N."/>
            <person name="O'Neill B."/>
            <person name="Osman S."/>
            <person name="Markiewicz E."/>
            <person name="Oyono O.L."/>
            <person name="Patti C."/>
            <person name="Phunkhang P."/>
            <person name="Pierre F."/>
            <person name="Priest M."/>
            <person name="Raghuraman S."/>
            <person name="Rege F."/>
            <person name="Reyes R."/>
            <person name="Rise C."/>
            <person name="Rogov P."/>
            <person name="Ross K."/>
            <person name="Ryan E."/>
            <person name="Settipalli S."/>
            <person name="Shea T."/>
            <person name="Sherpa N."/>
            <person name="Shi L."/>
            <person name="Shih D."/>
            <person name="Sparrow T."/>
            <person name="Spaulding J."/>
            <person name="Stalker J."/>
            <person name="Stange-Thomann N."/>
            <person name="Stavropoulos S."/>
            <person name="Stone C."/>
            <person name="Strader C."/>
            <person name="Tesfaye S."/>
            <person name="Thomson T."/>
            <person name="Thoulutsang Y."/>
            <person name="Thoulutsang D."/>
            <person name="Topham K."/>
            <person name="Topping I."/>
            <person name="Tsamla T."/>
            <person name="Vassiliev H."/>
            <person name="Vo A."/>
            <person name="Wangchuk T."/>
            <person name="Wangdi T."/>
            <person name="Weiand M."/>
            <person name="Wilkinson J."/>
            <person name="Wilson A."/>
            <person name="Yadav S."/>
            <person name="Young G."/>
            <person name="Yu Q."/>
            <person name="Zembek L."/>
            <person name="Zhong D."/>
            <person name="Zimmer A."/>
            <person name="Zwirko Z."/>
            <person name="Jaffe D.B."/>
            <person name="Alvarez P."/>
            <person name="Brockman W."/>
            <person name="Butler J."/>
            <person name="Chin C."/>
            <person name="Gnerre S."/>
            <person name="Grabherr M."/>
            <person name="Kleber M."/>
            <person name="Mauceli E."/>
            <person name="MacCallum I."/>
        </authorList>
    </citation>
    <scope>NUCLEOTIDE SEQUENCE [LARGE SCALE GENOMIC DNA]</scope>
    <source>
        <strain evidence="2">Tucson 14030-0811.24</strain>
    </source>
</reference>
<dbReference type="OrthoDB" id="7868721at2759"/>